<protein>
    <submittedName>
        <fullName evidence="1">Uncharacterized protein</fullName>
    </submittedName>
</protein>
<accession>A0A5D0CL86</accession>
<reference evidence="1 2" key="1">
    <citation type="submission" date="2019-08" db="EMBL/GenBank/DDBJ databases">
        <title>Genome sequencing of Paenibacillus faecis DSM 23593(T).</title>
        <authorList>
            <person name="Kook J.-K."/>
            <person name="Park S.-N."/>
            <person name="Lim Y.K."/>
        </authorList>
    </citation>
    <scope>NUCLEOTIDE SEQUENCE [LARGE SCALE GENOMIC DNA]</scope>
    <source>
        <strain evidence="1 2">DSM 23593</strain>
    </source>
</reference>
<proteinExistence type="predicted"/>
<comment type="caution">
    <text evidence="1">The sequence shown here is derived from an EMBL/GenBank/DDBJ whole genome shotgun (WGS) entry which is preliminary data.</text>
</comment>
<evidence type="ECO:0000313" key="1">
    <source>
        <dbReference type="EMBL" id="TYA10769.1"/>
    </source>
</evidence>
<evidence type="ECO:0000313" key="2">
    <source>
        <dbReference type="Proteomes" id="UP000325218"/>
    </source>
</evidence>
<organism evidence="1 2">
    <name type="scientific">Paenibacillus faecis</name>
    <dbReference type="NCBI Taxonomy" id="862114"/>
    <lineage>
        <taxon>Bacteria</taxon>
        <taxon>Bacillati</taxon>
        <taxon>Bacillota</taxon>
        <taxon>Bacilli</taxon>
        <taxon>Bacillales</taxon>
        <taxon>Paenibacillaceae</taxon>
        <taxon>Paenibacillus</taxon>
    </lineage>
</organism>
<dbReference type="RefSeq" id="WP_148456746.1">
    <property type="nucleotide sequence ID" value="NZ_VSDO01000005.1"/>
</dbReference>
<dbReference type="AlphaFoldDB" id="A0A5D0CL86"/>
<gene>
    <name evidence="1" type="ORF">FRY98_23605</name>
</gene>
<dbReference type="Proteomes" id="UP000325218">
    <property type="component" value="Unassembled WGS sequence"/>
</dbReference>
<keyword evidence="2" id="KW-1185">Reference proteome</keyword>
<sequence>MKNLKLPFSLALILIVLVCGLVGLFAKGRDVSNSTNYTKNGEIELKKSDFSKVFEGDVPVYLGDGLWVEELSYEELIHQIAANRNESTEKIRNIFSKSGSSGAVDEIFYVHFYQPFEVGNTGYLLGHKWRLL</sequence>
<name>A0A5D0CL86_9BACL</name>
<dbReference type="OrthoDB" id="2680625at2"/>
<dbReference type="EMBL" id="VSDO01000005">
    <property type="protein sequence ID" value="TYA10769.1"/>
    <property type="molecule type" value="Genomic_DNA"/>
</dbReference>